<accession>M7AXM1</accession>
<gene>
    <name evidence="2" type="ORF">UY3_18453</name>
</gene>
<name>M7AXM1_CHEMY</name>
<evidence type="ECO:0000313" key="3">
    <source>
        <dbReference type="Proteomes" id="UP000031443"/>
    </source>
</evidence>
<dbReference type="AlphaFoldDB" id="M7AXM1"/>
<evidence type="ECO:0000256" key="1">
    <source>
        <dbReference type="SAM" id="MobiDB-lite"/>
    </source>
</evidence>
<keyword evidence="3" id="KW-1185">Reference proteome</keyword>
<sequence length="160" mass="17916">MGSDRSSGGRFIASRLDTIKSTTERSPVDSGTPPEQEAQADLMGECQLSTHLSEDTAVYCAFMDFWRVASEMDPELIRNTQAAYQSQQPQLESTVLSFSLRTTDVSIQHHVGQLLCVDGNGSYANLNLQYRAITRLSHHVNSGRQESYFTRFQIDSEFRG</sequence>
<feature type="region of interest" description="Disordered" evidence="1">
    <location>
        <begin position="1"/>
        <end position="36"/>
    </location>
</feature>
<evidence type="ECO:0000313" key="2">
    <source>
        <dbReference type="EMBL" id="EMP24528.1"/>
    </source>
</evidence>
<reference evidence="3" key="1">
    <citation type="journal article" date="2013" name="Nat. Genet.">
        <title>The draft genomes of soft-shell turtle and green sea turtle yield insights into the development and evolution of the turtle-specific body plan.</title>
        <authorList>
            <person name="Wang Z."/>
            <person name="Pascual-Anaya J."/>
            <person name="Zadissa A."/>
            <person name="Li W."/>
            <person name="Niimura Y."/>
            <person name="Huang Z."/>
            <person name="Li C."/>
            <person name="White S."/>
            <person name="Xiong Z."/>
            <person name="Fang D."/>
            <person name="Wang B."/>
            <person name="Ming Y."/>
            <person name="Chen Y."/>
            <person name="Zheng Y."/>
            <person name="Kuraku S."/>
            <person name="Pignatelli M."/>
            <person name="Herrero J."/>
            <person name="Beal K."/>
            <person name="Nozawa M."/>
            <person name="Li Q."/>
            <person name="Wang J."/>
            <person name="Zhang H."/>
            <person name="Yu L."/>
            <person name="Shigenobu S."/>
            <person name="Wang J."/>
            <person name="Liu J."/>
            <person name="Flicek P."/>
            <person name="Searle S."/>
            <person name="Wang J."/>
            <person name="Kuratani S."/>
            <person name="Yin Y."/>
            <person name="Aken B."/>
            <person name="Zhang G."/>
            <person name="Irie N."/>
        </authorList>
    </citation>
    <scope>NUCLEOTIDE SEQUENCE [LARGE SCALE GENOMIC DNA]</scope>
</reference>
<proteinExistence type="predicted"/>
<protein>
    <submittedName>
        <fullName evidence="2">Uncharacterized protein</fullName>
    </submittedName>
</protein>
<organism evidence="2 3">
    <name type="scientific">Chelonia mydas</name>
    <name type="common">Green sea-turtle</name>
    <name type="synonym">Chelonia agassizi</name>
    <dbReference type="NCBI Taxonomy" id="8469"/>
    <lineage>
        <taxon>Eukaryota</taxon>
        <taxon>Metazoa</taxon>
        <taxon>Chordata</taxon>
        <taxon>Craniata</taxon>
        <taxon>Vertebrata</taxon>
        <taxon>Euteleostomi</taxon>
        <taxon>Archelosauria</taxon>
        <taxon>Testudinata</taxon>
        <taxon>Testudines</taxon>
        <taxon>Cryptodira</taxon>
        <taxon>Durocryptodira</taxon>
        <taxon>Americhelydia</taxon>
        <taxon>Chelonioidea</taxon>
        <taxon>Cheloniidae</taxon>
        <taxon>Chelonia</taxon>
    </lineage>
</organism>
<dbReference type="Proteomes" id="UP000031443">
    <property type="component" value="Unassembled WGS sequence"/>
</dbReference>
<dbReference type="EMBL" id="KB600878">
    <property type="protein sequence ID" value="EMP24528.1"/>
    <property type="molecule type" value="Genomic_DNA"/>
</dbReference>